<dbReference type="PANTHER" id="PTHR12972:SF0">
    <property type="entry name" value="PROTEIN DOWNSTREAM NEIGHBOR OF SON"/>
    <property type="match status" value="1"/>
</dbReference>
<organism evidence="6 7">
    <name type="scientific">Trichostrongylus colubriformis</name>
    <name type="common">Black scour worm</name>
    <dbReference type="NCBI Taxonomy" id="6319"/>
    <lineage>
        <taxon>Eukaryota</taxon>
        <taxon>Metazoa</taxon>
        <taxon>Ecdysozoa</taxon>
        <taxon>Nematoda</taxon>
        <taxon>Chromadorea</taxon>
        <taxon>Rhabditida</taxon>
        <taxon>Rhabditina</taxon>
        <taxon>Rhabditomorpha</taxon>
        <taxon>Strongyloidea</taxon>
        <taxon>Trichostrongylidae</taxon>
        <taxon>Trichostrongylus</taxon>
    </lineage>
</organism>
<evidence type="ECO:0000313" key="6">
    <source>
        <dbReference type="EMBL" id="KAK5966817.1"/>
    </source>
</evidence>
<evidence type="ECO:0000256" key="1">
    <source>
        <dbReference type="ARBA" id="ARBA00004123"/>
    </source>
</evidence>
<dbReference type="AlphaFoldDB" id="A0AAN8EVJ4"/>
<dbReference type="GO" id="GO:0033260">
    <property type="term" value="P:nuclear DNA replication"/>
    <property type="evidence" value="ECO:0007669"/>
    <property type="project" value="TreeGrafter"/>
</dbReference>
<reference evidence="6 7" key="1">
    <citation type="submission" date="2019-10" db="EMBL/GenBank/DDBJ databases">
        <title>Assembly and Annotation for the nematode Trichostrongylus colubriformis.</title>
        <authorList>
            <person name="Martin J."/>
        </authorList>
    </citation>
    <scope>NUCLEOTIDE SEQUENCE [LARGE SCALE GENOMIC DNA]</scope>
    <source>
        <strain evidence="6">G859</strain>
        <tissue evidence="6">Whole worm</tissue>
    </source>
</reference>
<evidence type="ECO:0000256" key="2">
    <source>
        <dbReference type="ARBA" id="ARBA00022473"/>
    </source>
</evidence>
<keyword evidence="7" id="KW-1185">Reference proteome</keyword>
<dbReference type="InterPro" id="IPR024861">
    <property type="entry name" value="Donson"/>
</dbReference>
<keyword evidence="2" id="KW-0217">Developmental protein</keyword>
<proteinExistence type="inferred from homology"/>
<feature type="compositionally biased region" description="Polar residues" evidence="5">
    <location>
        <begin position="28"/>
        <end position="38"/>
    </location>
</feature>
<sequence length="279" mass="31082">MEGGTTGISPSWKNPRERLRKHLKRGNSSRSLTVSFDGTSKESSADDVCHGLQQNHSRSNPFKRSSPMKKRRKDEPKEERVSFDVSVGWDDSNANDPFSNERVLRQNNKMKRSLSYSFVADSDQSLKESLATDFSDIFCGTASPSKVEVDTCFSDAVPTDLRLGTKLRIVSKKPYPWMRDATSSGVVPVRVTAQQKHEGLQAFLKIVGTDFQSQSSLDIPSNVSPVALLEAACFYWQFPCLPWLAAYPRIDSLVNVSTIATETMSSMSPSCVEALDLQW</sequence>
<feature type="compositionally biased region" description="Polar residues" evidence="5">
    <location>
        <begin position="52"/>
        <end position="63"/>
    </location>
</feature>
<dbReference type="GO" id="GO:0005634">
    <property type="term" value="C:nucleus"/>
    <property type="evidence" value="ECO:0007669"/>
    <property type="project" value="UniProtKB-SubCell"/>
</dbReference>
<dbReference type="PANTHER" id="PTHR12972">
    <property type="entry name" value="DOWNSTREAM NEIGHBOR OF SON"/>
    <property type="match status" value="1"/>
</dbReference>
<comment type="subcellular location">
    <subcellularLocation>
        <location evidence="1">Nucleus</location>
    </subcellularLocation>
</comment>
<accession>A0AAN8EVJ4</accession>
<evidence type="ECO:0000256" key="4">
    <source>
        <dbReference type="ARBA" id="ARBA00025806"/>
    </source>
</evidence>
<evidence type="ECO:0000313" key="7">
    <source>
        <dbReference type="Proteomes" id="UP001331761"/>
    </source>
</evidence>
<protein>
    <submittedName>
        <fullName evidence="6">Uncharacterized protein</fullName>
    </submittedName>
</protein>
<name>A0AAN8EVJ4_TRICO</name>
<comment type="caution">
    <text evidence="6">The sequence shown here is derived from an EMBL/GenBank/DDBJ whole genome shotgun (WGS) entry which is preliminary data.</text>
</comment>
<evidence type="ECO:0000256" key="3">
    <source>
        <dbReference type="ARBA" id="ARBA00023242"/>
    </source>
</evidence>
<feature type="compositionally biased region" description="Basic and acidic residues" evidence="5">
    <location>
        <begin position="73"/>
        <end position="82"/>
    </location>
</feature>
<keyword evidence="3" id="KW-0539">Nucleus</keyword>
<feature type="region of interest" description="Disordered" evidence="5">
    <location>
        <begin position="1"/>
        <end position="82"/>
    </location>
</feature>
<feature type="compositionally biased region" description="Basic residues" evidence="5">
    <location>
        <begin position="18"/>
        <end position="27"/>
    </location>
</feature>
<dbReference type="EMBL" id="WIXE01023077">
    <property type="protein sequence ID" value="KAK5966817.1"/>
    <property type="molecule type" value="Genomic_DNA"/>
</dbReference>
<dbReference type="Proteomes" id="UP001331761">
    <property type="component" value="Unassembled WGS sequence"/>
</dbReference>
<gene>
    <name evidence="6" type="ORF">GCK32_014886</name>
</gene>
<evidence type="ECO:0000256" key="5">
    <source>
        <dbReference type="SAM" id="MobiDB-lite"/>
    </source>
</evidence>
<comment type="similarity">
    <text evidence="4">Belongs to the DONSON family.</text>
</comment>
<feature type="compositionally biased region" description="Basic and acidic residues" evidence="5">
    <location>
        <begin position="39"/>
        <end position="49"/>
    </location>
</feature>